<reference evidence="9 10" key="1">
    <citation type="submission" date="2017-09" db="EMBL/GenBank/DDBJ databases">
        <title>Depth-based differentiation of microbial function through sediment-hosted aquifers and enrichment of novel symbionts in the deep terrestrial subsurface.</title>
        <authorList>
            <person name="Probst A.J."/>
            <person name="Ladd B."/>
            <person name="Jarett J.K."/>
            <person name="Geller-Mcgrath D.E."/>
            <person name="Sieber C.M."/>
            <person name="Emerson J.B."/>
            <person name="Anantharaman K."/>
            <person name="Thomas B.C."/>
            <person name="Malmstrom R."/>
            <person name="Stieglmeier M."/>
            <person name="Klingl A."/>
            <person name="Woyke T."/>
            <person name="Ryan C.M."/>
            <person name="Banfield J.F."/>
        </authorList>
    </citation>
    <scope>NUCLEOTIDE SEQUENCE [LARGE SCALE GENOMIC DNA]</scope>
    <source>
        <strain evidence="9">CG23_combo_of_CG06-09_8_20_14_all_39_17</strain>
    </source>
</reference>
<protein>
    <recommendedName>
        <fullName evidence="11">Amino acid transporter transmembrane domain-containing protein</fullName>
    </recommendedName>
</protein>
<comment type="caution">
    <text evidence="9">The sequence shown here is derived from an EMBL/GenBank/DDBJ whole genome shotgun (WGS) entry which is preliminary data.</text>
</comment>
<keyword evidence="4" id="KW-0997">Cell inner membrane</keyword>
<evidence type="ECO:0000256" key="8">
    <source>
        <dbReference type="SAM" id="Phobius"/>
    </source>
</evidence>
<evidence type="ECO:0000256" key="4">
    <source>
        <dbReference type="ARBA" id="ARBA00022519"/>
    </source>
</evidence>
<feature type="transmembrane region" description="Helical" evidence="8">
    <location>
        <begin position="357"/>
        <end position="377"/>
    </location>
</feature>
<evidence type="ECO:0000256" key="2">
    <source>
        <dbReference type="ARBA" id="ARBA00022448"/>
    </source>
</evidence>
<evidence type="ECO:0000256" key="7">
    <source>
        <dbReference type="ARBA" id="ARBA00023136"/>
    </source>
</evidence>
<keyword evidence="3" id="KW-1003">Cell membrane</keyword>
<dbReference type="Gene3D" id="1.20.1740.10">
    <property type="entry name" value="Amino acid/polyamine transporter I"/>
    <property type="match status" value="1"/>
</dbReference>
<feature type="transmembrane region" description="Helical" evidence="8">
    <location>
        <begin position="177"/>
        <end position="195"/>
    </location>
</feature>
<dbReference type="Pfam" id="PF03222">
    <property type="entry name" value="Trp_Tyr_perm"/>
    <property type="match status" value="1"/>
</dbReference>
<sequence length="378" mass="41194">MDKKFVFSVSALIGMIVGGGIFGLPYVVSVAGLIPAIFYFVVLSGAVLLTHLLYGEIILRTKERYRLAGFAEKYLGKIWKNITAVAVIFGGVGVLLVYIIIAGDFLKIIVSPIGDFSSFVLGLFFGVFLTFFIIRGIKFIAPAEFVTNLLFLAIVIIFFFALPRFDFSNLAILESTNIFLPYGVILFSLIGWAAIPELREISGRANGFEMKKILIVSAIIVSFIYILFSLSVVGVSGENTSMDALSGLIPFLGPNIVFFGALAGLLTIADSFLISSFALINTLVADFRISKRSAILISCGLPLVLFLFGLRSFISIIGFMGTIIGATEGLAIVLIYKKIKEMGNRKPEYSLNVPLPALYLLMAVFLLGAISQIIYFLK</sequence>
<evidence type="ECO:0000256" key="3">
    <source>
        <dbReference type="ARBA" id="ARBA00022475"/>
    </source>
</evidence>
<dbReference type="AlphaFoldDB" id="A0A2G9YUM9"/>
<dbReference type="InterPro" id="IPR018227">
    <property type="entry name" value="Amino_acid_transport_2"/>
</dbReference>
<evidence type="ECO:0000313" key="10">
    <source>
        <dbReference type="Proteomes" id="UP000229976"/>
    </source>
</evidence>
<organism evidence="9 10">
    <name type="scientific">Candidatus Nealsonbacteria bacterium CG23_combo_of_CG06-09_8_20_14_all_39_17</name>
    <dbReference type="NCBI Taxonomy" id="1974722"/>
    <lineage>
        <taxon>Bacteria</taxon>
        <taxon>Candidatus Nealsoniibacteriota</taxon>
    </lineage>
</organism>
<evidence type="ECO:0000256" key="6">
    <source>
        <dbReference type="ARBA" id="ARBA00022989"/>
    </source>
</evidence>
<feature type="transmembrane region" description="Helical" evidence="8">
    <location>
        <begin position="5"/>
        <end position="27"/>
    </location>
</feature>
<accession>A0A2G9YUM9</accession>
<dbReference type="EMBL" id="PCRO01000015">
    <property type="protein sequence ID" value="PIP22955.1"/>
    <property type="molecule type" value="Genomic_DNA"/>
</dbReference>
<keyword evidence="6 8" id="KW-1133">Transmembrane helix</keyword>
<evidence type="ECO:0008006" key="11">
    <source>
        <dbReference type="Google" id="ProtNLM"/>
    </source>
</evidence>
<feature type="transmembrane region" description="Helical" evidence="8">
    <location>
        <begin position="33"/>
        <end position="57"/>
    </location>
</feature>
<dbReference type="PANTHER" id="PTHR22950">
    <property type="entry name" value="AMINO ACID TRANSPORTER"/>
    <property type="match status" value="1"/>
</dbReference>
<evidence type="ECO:0000313" key="9">
    <source>
        <dbReference type="EMBL" id="PIP22955.1"/>
    </source>
</evidence>
<dbReference type="GO" id="GO:0005886">
    <property type="term" value="C:plasma membrane"/>
    <property type="evidence" value="ECO:0007669"/>
    <property type="project" value="UniProtKB-SubCell"/>
</dbReference>
<evidence type="ECO:0000256" key="1">
    <source>
        <dbReference type="ARBA" id="ARBA00004429"/>
    </source>
</evidence>
<feature type="transmembrane region" description="Helical" evidence="8">
    <location>
        <begin position="292"/>
        <end position="310"/>
    </location>
</feature>
<keyword evidence="5 8" id="KW-0812">Transmembrane</keyword>
<evidence type="ECO:0000256" key="5">
    <source>
        <dbReference type="ARBA" id="ARBA00022692"/>
    </source>
</evidence>
<feature type="transmembrane region" description="Helical" evidence="8">
    <location>
        <begin position="146"/>
        <end position="165"/>
    </location>
</feature>
<feature type="transmembrane region" description="Helical" evidence="8">
    <location>
        <begin position="113"/>
        <end position="134"/>
    </location>
</feature>
<feature type="transmembrane region" description="Helical" evidence="8">
    <location>
        <begin position="78"/>
        <end position="101"/>
    </location>
</feature>
<gene>
    <name evidence="9" type="ORF">COX37_01230</name>
</gene>
<feature type="transmembrane region" description="Helical" evidence="8">
    <location>
        <begin position="256"/>
        <end position="280"/>
    </location>
</feature>
<feature type="transmembrane region" description="Helical" evidence="8">
    <location>
        <begin position="215"/>
        <end position="236"/>
    </location>
</feature>
<feature type="transmembrane region" description="Helical" evidence="8">
    <location>
        <begin position="316"/>
        <end position="336"/>
    </location>
</feature>
<keyword evidence="2" id="KW-0813">Transport</keyword>
<keyword evidence="7 8" id="KW-0472">Membrane</keyword>
<dbReference type="Proteomes" id="UP000229976">
    <property type="component" value="Unassembled WGS sequence"/>
</dbReference>
<comment type="subcellular location">
    <subcellularLocation>
        <location evidence="1">Cell inner membrane</location>
        <topology evidence="1">Multi-pass membrane protein</topology>
    </subcellularLocation>
</comment>
<dbReference type="GO" id="GO:0015179">
    <property type="term" value="F:L-amino acid transmembrane transporter activity"/>
    <property type="evidence" value="ECO:0007669"/>
    <property type="project" value="TreeGrafter"/>
</dbReference>
<name>A0A2G9YUM9_9BACT</name>
<proteinExistence type="predicted"/>